<dbReference type="EMBL" id="VATY01000001">
    <property type="protein sequence ID" value="TMM58717.1"/>
    <property type="molecule type" value="Genomic_DNA"/>
</dbReference>
<dbReference type="OrthoDB" id="732094at2"/>
<evidence type="ECO:0000313" key="1">
    <source>
        <dbReference type="EMBL" id="TMM58717.1"/>
    </source>
</evidence>
<dbReference type="Proteomes" id="UP000310314">
    <property type="component" value="Unassembled WGS sequence"/>
</dbReference>
<dbReference type="RefSeq" id="WP_138656650.1">
    <property type="nucleotide sequence ID" value="NZ_VATY01000001.1"/>
</dbReference>
<evidence type="ECO:0000313" key="2">
    <source>
        <dbReference type="Proteomes" id="UP000310314"/>
    </source>
</evidence>
<dbReference type="AlphaFoldDB" id="A0A5S3PZG9"/>
<keyword evidence="2" id="KW-1185">Reference proteome</keyword>
<reference evidence="1 2" key="1">
    <citation type="submission" date="2019-05" db="EMBL/GenBank/DDBJ databases">
        <authorList>
            <person name="Zhang J.-Y."/>
            <person name="Feg X."/>
            <person name="Du Z.-J."/>
        </authorList>
    </citation>
    <scope>NUCLEOTIDE SEQUENCE [LARGE SCALE GENOMIC DNA]</scope>
    <source>
        <strain evidence="1 2">RZ26</strain>
    </source>
</reference>
<gene>
    <name evidence="1" type="ORF">FEE95_04610</name>
</gene>
<comment type="caution">
    <text evidence="1">The sequence shown here is derived from an EMBL/GenBank/DDBJ whole genome shotgun (WGS) entry which is preliminary data.</text>
</comment>
<protein>
    <submittedName>
        <fullName evidence="1">Uncharacterized protein</fullName>
    </submittedName>
</protein>
<name>A0A5S3PZG9_9FLAO</name>
<proteinExistence type="predicted"/>
<accession>A0A5S3PZG9</accession>
<sequence>MYGIIAILNTLTTDEKQEFVLQLRRRNRRTDTKNEKLFKLIDSGKTKDLDIQLYGKPSRNAFHALCKRLQDNLIDFVASKSFAGETSEELEILKLLLASRIFFEKKLNKLAFKTLENAERMAIPLDLYSILNEIYHTKIQYAHLNTNWVLKEIIETSENNMMLFRQEFHLNRAYAVIKSRLKNTEHSSVSDIIQNTFSEFHIEVNEALTYKSLFQLMELTATAAKAQSDFYAISPFMLELYDIVDKKSSLKNKHRFYHLSILNLLAITQFRNKKFEASMRFTKEMEQEMRKENNTYYKRFEEKLVTLKALNYNYTGEHVKALSILKDFKSDSLDLKLLIAMCLFQQDEFSGSYQIIKNLSHTDTWYEKKMGWVWVVKKNLIEILLLTELDKLDLVLVRLQQFKRKFSKLLQNKGEERVLAFVKLISRYYENPNQVTSRVFKNEVENSFEWIGKEQEDIFVMSFYAWLKAKMEEKNLYHTTIELVT</sequence>
<organism evidence="1 2">
    <name type="scientific">Maribacter algarum</name>
    <name type="common">ex Zhang et al. 2020</name>
    <dbReference type="NCBI Taxonomy" id="2578118"/>
    <lineage>
        <taxon>Bacteria</taxon>
        <taxon>Pseudomonadati</taxon>
        <taxon>Bacteroidota</taxon>
        <taxon>Flavobacteriia</taxon>
        <taxon>Flavobacteriales</taxon>
        <taxon>Flavobacteriaceae</taxon>
        <taxon>Maribacter</taxon>
    </lineage>
</organism>